<dbReference type="InterPro" id="IPR050298">
    <property type="entry name" value="Gram-neg_bact_OMP"/>
</dbReference>
<comment type="subunit">
    <text evidence="2">Homotrimer.</text>
</comment>
<keyword evidence="10" id="KW-0998">Cell outer membrane</keyword>
<dbReference type="PANTHER" id="PTHR34501:SF9">
    <property type="entry name" value="MAJOR OUTER MEMBRANE PROTEIN P.IA"/>
    <property type="match status" value="1"/>
</dbReference>
<dbReference type="CDD" id="cd00342">
    <property type="entry name" value="gram_neg_porins"/>
    <property type="match status" value="1"/>
</dbReference>
<evidence type="ECO:0000256" key="7">
    <source>
        <dbReference type="ARBA" id="ARBA00023065"/>
    </source>
</evidence>
<dbReference type="GO" id="GO:0015288">
    <property type="term" value="F:porin activity"/>
    <property type="evidence" value="ECO:0007669"/>
    <property type="project" value="UniProtKB-KW"/>
</dbReference>
<keyword evidence="9" id="KW-0472">Membrane</keyword>
<comment type="caution">
    <text evidence="13">The sequence shown here is derived from an EMBL/GenBank/DDBJ whole genome shotgun (WGS) entry which is preliminary data.</text>
</comment>
<gene>
    <name evidence="13" type="ORF">EOS_39765</name>
</gene>
<dbReference type="InterPro" id="IPR001702">
    <property type="entry name" value="Porin_Gram-ve"/>
</dbReference>
<evidence type="ECO:0000256" key="9">
    <source>
        <dbReference type="ARBA" id="ARBA00023136"/>
    </source>
</evidence>
<dbReference type="InterPro" id="IPR002299">
    <property type="entry name" value="Porin_Neis"/>
</dbReference>
<accession>A0A0J1CJ76</accession>
<feature type="domain" description="Porin" evidence="12">
    <location>
        <begin position="8"/>
        <end position="344"/>
    </location>
</feature>
<keyword evidence="8" id="KW-0626">Porin</keyword>
<dbReference type="GO" id="GO:0046930">
    <property type="term" value="C:pore complex"/>
    <property type="evidence" value="ECO:0007669"/>
    <property type="project" value="UniProtKB-KW"/>
</dbReference>
<evidence type="ECO:0000313" key="13">
    <source>
        <dbReference type="EMBL" id="KLU20747.1"/>
    </source>
</evidence>
<keyword evidence="5" id="KW-0812">Transmembrane</keyword>
<dbReference type="SUPFAM" id="SSF56935">
    <property type="entry name" value="Porins"/>
    <property type="match status" value="1"/>
</dbReference>
<dbReference type="PATRIC" id="fig|908627.4.peg.8905"/>
<evidence type="ECO:0000256" key="3">
    <source>
        <dbReference type="ARBA" id="ARBA00022448"/>
    </source>
</evidence>
<reference evidence="13 14" key="1">
    <citation type="journal article" date="2015" name="Genome Announc.">
        <title>Draft Genome Sequence of Burkholderia sp. Strain PML1(12), an Ectomycorrhizosphere-Inhabiting Bacterium with Effective Mineral-Weathering Ability.</title>
        <authorList>
            <person name="Uroz S."/>
            <person name="Oger P."/>
        </authorList>
    </citation>
    <scope>NUCLEOTIDE SEQUENCE [LARGE SCALE GENOMIC DNA]</scope>
    <source>
        <strain evidence="14">PML1(12)</strain>
    </source>
</reference>
<keyword evidence="14" id="KW-1185">Reference proteome</keyword>
<comment type="subcellular location">
    <subcellularLocation>
        <location evidence="1">Cell outer membrane</location>
        <topology evidence="1">Multi-pass membrane protein</topology>
    </subcellularLocation>
</comment>
<evidence type="ECO:0000256" key="2">
    <source>
        <dbReference type="ARBA" id="ARBA00011233"/>
    </source>
</evidence>
<protein>
    <submittedName>
        <fullName evidence="13">Porin</fullName>
    </submittedName>
</protein>
<dbReference type="Proteomes" id="UP000035963">
    <property type="component" value="Unassembled WGS sequence"/>
</dbReference>
<dbReference type="OrthoDB" id="8982743at2"/>
<evidence type="ECO:0000256" key="11">
    <source>
        <dbReference type="SAM" id="SignalP"/>
    </source>
</evidence>
<keyword evidence="3" id="KW-0813">Transport</keyword>
<evidence type="ECO:0000259" key="12">
    <source>
        <dbReference type="Pfam" id="PF13609"/>
    </source>
</evidence>
<keyword evidence="6 11" id="KW-0732">Signal</keyword>
<evidence type="ECO:0000256" key="8">
    <source>
        <dbReference type="ARBA" id="ARBA00023114"/>
    </source>
</evidence>
<dbReference type="InterPro" id="IPR033900">
    <property type="entry name" value="Gram_neg_porin_domain"/>
</dbReference>
<proteinExistence type="predicted"/>
<feature type="chain" id="PRO_5005249059" evidence="11">
    <location>
        <begin position="22"/>
        <end position="376"/>
    </location>
</feature>
<evidence type="ECO:0000256" key="1">
    <source>
        <dbReference type="ARBA" id="ARBA00004571"/>
    </source>
</evidence>
<dbReference type="PANTHER" id="PTHR34501">
    <property type="entry name" value="PROTEIN YDDL-RELATED"/>
    <property type="match status" value="1"/>
</dbReference>
<keyword evidence="4" id="KW-1134">Transmembrane beta strand</keyword>
<evidence type="ECO:0000256" key="10">
    <source>
        <dbReference type="ARBA" id="ARBA00023237"/>
    </source>
</evidence>
<sequence>MRTIRRIAALVGVAATGLAHAQSSVTLYGVIDVGPTFVSNEGGAHNIKMDDSIASGDRWGLKGTEDLGGGLKAIFTLENGFDALNGQLRQGGREFGRQAWVGLQNEYAAITIGRQYDLIYDYTANYAMSAWASGYATHQGDLDRMGWERLDNVVKIKSADFHGLQGGAMYSFGNVAGSLHQQSAWSAGGQYNHGAFSAGAVYLRMNNPYGSNAIDPYASMGVSSFLGQTTATRNPVTGQVTDLFASTPLQIDSQSVLTLGASYVMSNVTYGVAYSDVWFKGFGRTSALRTYDTGASWQVTPSFNAAAGYFYSTFEGHHYNEASLGFDYAFSKRTDVYLQSSYLRASSGVDAVQGYLFTPSTTSTQTSVRIGLRHRF</sequence>
<evidence type="ECO:0000256" key="5">
    <source>
        <dbReference type="ARBA" id="ARBA00022692"/>
    </source>
</evidence>
<evidence type="ECO:0000313" key="14">
    <source>
        <dbReference type="Proteomes" id="UP000035963"/>
    </source>
</evidence>
<dbReference type="PRINTS" id="PR00182">
    <property type="entry name" value="ECOLNEIPORIN"/>
</dbReference>
<dbReference type="InterPro" id="IPR023614">
    <property type="entry name" value="Porin_dom_sf"/>
</dbReference>
<organism evidence="13 14">
    <name type="scientific">Caballeronia mineralivorans PML1(12)</name>
    <dbReference type="NCBI Taxonomy" id="908627"/>
    <lineage>
        <taxon>Bacteria</taxon>
        <taxon>Pseudomonadati</taxon>
        <taxon>Pseudomonadota</taxon>
        <taxon>Betaproteobacteria</taxon>
        <taxon>Burkholderiales</taxon>
        <taxon>Burkholderiaceae</taxon>
        <taxon>Caballeronia</taxon>
    </lineage>
</organism>
<dbReference type="Pfam" id="PF13609">
    <property type="entry name" value="Porin_4"/>
    <property type="match status" value="1"/>
</dbReference>
<dbReference type="GO" id="GO:0034220">
    <property type="term" value="P:monoatomic ion transmembrane transport"/>
    <property type="evidence" value="ECO:0007669"/>
    <property type="project" value="InterPro"/>
</dbReference>
<evidence type="ECO:0000256" key="4">
    <source>
        <dbReference type="ARBA" id="ARBA00022452"/>
    </source>
</evidence>
<dbReference type="RefSeq" id="WP_047897731.1">
    <property type="nucleotide sequence ID" value="NZ_AEJF01000243.1"/>
</dbReference>
<dbReference type="PRINTS" id="PR00184">
    <property type="entry name" value="NEISSPPORIN"/>
</dbReference>
<evidence type="ECO:0000256" key="6">
    <source>
        <dbReference type="ARBA" id="ARBA00022729"/>
    </source>
</evidence>
<keyword evidence="7" id="KW-0406">Ion transport</keyword>
<dbReference type="AlphaFoldDB" id="A0A0J1CJ76"/>
<feature type="signal peptide" evidence="11">
    <location>
        <begin position="1"/>
        <end position="21"/>
    </location>
</feature>
<dbReference type="GO" id="GO:0009279">
    <property type="term" value="C:cell outer membrane"/>
    <property type="evidence" value="ECO:0007669"/>
    <property type="project" value="UniProtKB-SubCell"/>
</dbReference>
<name>A0A0J1CJ76_9BURK</name>
<dbReference type="EMBL" id="AEJF01000243">
    <property type="protein sequence ID" value="KLU20747.1"/>
    <property type="molecule type" value="Genomic_DNA"/>
</dbReference>
<dbReference type="Gene3D" id="2.40.160.10">
    <property type="entry name" value="Porin"/>
    <property type="match status" value="1"/>
</dbReference>